<name>A0A2D0MYQ6_FLAN2</name>
<evidence type="ECO:0000313" key="1">
    <source>
        <dbReference type="EMBL" id="PHN01268.1"/>
    </source>
</evidence>
<proteinExistence type="predicted"/>
<keyword evidence="2" id="KW-1185">Reference proteome</keyword>
<protein>
    <submittedName>
        <fullName evidence="1">Uncharacterized protein</fullName>
    </submittedName>
</protein>
<comment type="caution">
    <text evidence="1">The sequence shown here is derived from an EMBL/GenBank/DDBJ whole genome shotgun (WGS) entry which is preliminary data.</text>
</comment>
<reference evidence="1 2" key="1">
    <citation type="submission" date="2017-10" db="EMBL/GenBank/DDBJ databases">
        <title>The draft genome sequence of Lewinella nigricans NBRC 102662.</title>
        <authorList>
            <person name="Wang K."/>
        </authorList>
    </citation>
    <scope>NUCLEOTIDE SEQUENCE [LARGE SCALE GENOMIC DNA]</scope>
    <source>
        <strain evidence="1 2">NBRC 102662</strain>
    </source>
</reference>
<gene>
    <name evidence="1" type="ORF">CRP01_37960</name>
</gene>
<evidence type="ECO:0000313" key="2">
    <source>
        <dbReference type="Proteomes" id="UP000223913"/>
    </source>
</evidence>
<dbReference type="Proteomes" id="UP000223913">
    <property type="component" value="Unassembled WGS sequence"/>
</dbReference>
<organism evidence="1 2">
    <name type="scientific">Flavilitoribacter nigricans (strain ATCC 23147 / DSM 23189 / NBRC 102662 / NCIMB 1420 / SS-2)</name>
    <name type="common">Lewinella nigricans</name>
    <dbReference type="NCBI Taxonomy" id="1122177"/>
    <lineage>
        <taxon>Bacteria</taxon>
        <taxon>Pseudomonadati</taxon>
        <taxon>Bacteroidota</taxon>
        <taxon>Saprospiria</taxon>
        <taxon>Saprospirales</taxon>
        <taxon>Lewinellaceae</taxon>
        <taxon>Flavilitoribacter</taxon>
    </lineage>
</organism>
<dbReference type="RefSeq" id="WP_099155325.1">
    <property type="nucleotide sequence ID" value="NZ_PDUD01000058.1"/>
</dbReference>
<dbReference type="EMBL" id="PDUD01000058">
    <property type="protein sequence ID" value="PHN01268.1"/>
    <property type="molecule type" value="Genomic_DNA"/>
</dbReference>
<dbReference type="OrthoDB" id="1262957at2"/>
<dbReference type="AlphaFoldDB" id="A0A2D0MYQ6"/>
<sequence length="101" mass="11684">MKIERIHISSEGTGEYGPIEAFISDVVVVFDDQVKYAASFLSYGKIKMLIRENRLAGKCLSGKYFWMKNMVLIDRCKREDIELVIQDLLDEGDFKAVFRKL</sequence>
<accession>A0A2D0MYQ6</accession>